<evidence type="ECO:0000256" key="2">
    <source>
        <dbReference type="ARBA" id="ARBA00009604"/>
    </source>
</evidence>
<evidence type="ECO:0000256" key="11">
    <source>
        <dbReference type="PIRSR" id="PIRSR001400-1"/>
    </source>
</evidence>
<dbReference type="RefSeq" id="WP_145089251.1">
    <property type="nucleotide sequence ID" value="NZ_CP036274.1"/>
</dbReference>
<dbReference type="GO" id="GO:0005576">
    <property type="term" value="C:extracellular region"/>
    <property type="evidence" value="ECO:0007669"/>
    <property type="project" value="UniProtKB-SubCell"/>
</dbReference>
<feature type="binding site" evidence="10">
    <location>
        <position position="405"/>
    </location>
    <ligand>
        <name>(2R)-2-phosphoglycerate</name>
        <dbReference type="ChEBI" id="CHEBI:58289"/>
    </ligand>
</feature>
<evidence type="ECO:0000256" key="4">
    <source>
        <dbReference type="ARBA" id="ARBA00017068"/>
    </source>
</evidence>
<dbReference type="KEGG" id="aagg:ETAA8_29780"/>
<sequence>MTIIQRVYAREVLDSRGKPTVEAEVHLSGGAMGSAIVPSGASTGSAEACELRDEDPAYYDGQGTLLAVKNVNHLLGPAIVGMRAEEQMSLDERLIEIDGTPNKSQLGANAILAVSLAAAQAAAVAWQVPLFRYLNGHYNTVAQKLSRGSFVSVAPRMPLPMTNMISGGKHAGGNLDFQDILVMPHAASHYAVGLEWIVRIYRRLGTLLNRAGYEGYLVGDEGGYGPRLPGNREAVEFVVRAIELAGLKPGEQVSIAIDVAASHFYRDGAYQLAAEQGKKLTSSEMVDRLEQWMNAFPITSIEDGLAEEDWNGWQELTKRLGGRAHIVGDDLFATNPQRINKGRDLQAANAVLIKMNQIGTLSETLEAVALTKRAGFAAVVSARSGESEDTFMSDLAVAVAADRIKIGSIARSERLAKYNRLLRIGEMLR</sequence>
<dbReference type="InterPro" id="IPR020810">
    <property type="entry name" value="Enolase_C"/>
</dbReference>
<dbReference type="Pfam" id="PF00113">
    <property type="entry name" value="Enolase_C"/>
    <property type="match status" value="1"/>
</dbReference>
<keyword evidence="10" id="KW-0963">Cytoplasm</keyword>
<dbReference type="SUPFAM" id="SSF54826">
    <property type="entry name" value="Enolase N-terminal domain-like"/>
    <property type="match status" value="1"/>
</dbReference>
<dbReference type="SMART" id="SM01193">
    <property type="entry name" value="Enolase_N"/>
    <property type="match status" value="1"/>
</dbReference>
<feature type="binding site" evidence="10">
    <location>
        <position position="354"/>
    </location>
    <ligand>
        <name>(2R)-2-phosphoglycerate</name>
        <dbReference type="ChEBI" id="CHEBI:58289"/>
    </ligand>
</feature>
<protein>
    <recommendedName>
        <fullName evidence="4 10">Enolase</fullName>
        <ecNumber evidence="3 10">4.2.1.11</ecNumber>
    </recommendedName>
    <alternativeName>
        <fullName evidence="10">2-phospho-D-glycerate hydro-lyase</fullName>
    </alternativeName>
    <alternativeName>
        <fullName evidence="10">2-phosphoglycerate dehydratase</fullName>
    </alternativeName>
</protein>
<name>A0A517YCC0_9BACT</name>
<feature type="domain" description="Enolase C-terminal TIM barrel" evidence="13">
    <location>
        <begin position="154"/>
        <end position="429"/>
    </location>
</feature>
<dbReference type="InterPro" id="IPR020809">
    <property type="entry name" value="Enolase_CS"/>
</dbReference>
<dbReference type="GO" id="GO:0000015">
    <property type="term" value="C:phosphopyruvate hydratase complex"/>
    <property type="evidence" value="ECO:0007669"/>
    <property type="project" value="InterPro"/>
</dbReference>
<dbReference type="CDD" id="cd03313">
    <property type="entry name" value="enolase"/>
    <property type="match status" value="1"/>
</dbReference>
<dbReference type="GO" id="GO:0004634">
    <property type="term" value="F:phosphopyruvate hydratase activity"/>
    <property type="evidence" value="ECO:0007669"/>
    <property type="project" value="UniProtKB-UniRule"/>
</dbReference>
<dbReference type="GO" id="GO:0009986">
    <property type="term" value="C:cell surface"/>
    <property type="evidence" value="ECO:0007669"/>
    <property type="project" value="UniProtKB-SubCell"/>
</dbReference>
<dbReference type="Proteomes" id="UP000315017">
    <property type="component" value="Chromosome"/>
</dbReference>
<dbReference type="SUPFAM" id="SSF51604">
    <property type="entry name" value="Enolase C-terminal domain-like"/>
    <property type="match status" value="1"/>
</dbReference>
<dbReference type="PANTHER" id="PTHR11902:SF1">
    <property type="entry name" value="ENOLASE"/>
    <property type="match status" value="1"/>
</dbReference>
<evidence type="ECO:0000313" key="15">
    <source>
        <dbReference type="EMBL" id="QDU27887.1"/>
    </source>
</evidence>
<dbReference type="Gene3D" id="3.20.20.120">
    <property type="entry name" value="Enolase-like C-terminal domain"/>
    <property type="match status" value="1"/>
</dbReference>
<dbReference type="Pfam" id="PF03952">
    <property type="entry name" value="Enolase_N"/>
    <property type="match status" value="1"/>
</dbReference>
<evidence type="ECO:0000313" key="16">
    <source>
        <dbReference type="Proteomes" id="UP000315017"/>
    </source>
</evidence>
<dbReference type="SFLD" id="SFLDG00178">
    <property type="entry name" value="enolase"/>
    <property type="match status" value="1"/>
</dbReference>
<dbReference type="InterPro" id="IPR029017">
    <property type="entry name" value="Enolase-like_N"/>
</dbReference>
<comment type="subcellular location">
    <subcellularLocation>
        <location evidence="10">Cytoplasm</location>
    </subcellularLocation>
    <subcellularLocation>
        <location evidence="10">Secreted</location>
    </subcellularLocation>
    <subcellularLocation>
        <location evidence="10">Cell surface</location>
    </subcellularLocation>
    <text evidence="10">Fractions of enolase are present in both the cytoplasm and on the cell surface.</text>
</comment>
<comment type="similarity">
    <text evidence="2 10">Belongs to the enolase family.</text>
</comment>
<evidence type="ECO:0000256" key="10">
    <source>
        <dbReference type="HAMAP-Rule" id="MF_00318"/>
    </source>
</evidence>
<organism evidence="15 16">
    <name type="scientific">Anatilimnocola aggregata</name>
    <dbReference type="NCBI Taxonomy" id="2528021"/>
    <lineage>
        <taxon>Bacteria</taxon>
        <taxon>Pseudomonadati</taxon>
        <taxon>Planctomycetota</taxon>
        <taxon>Planctomycetia</taxon>
        <taxon>Pirellulales</taxon>
        <taxon>Pirellulaceae</taxon>
        <taxon>Anatilimnocola</taxon>
    </lineage>
</organism>
<feature type="active site" description="Proton donor" evidence="10 11">
    <location>
        <position position="221"/>
    </location>
</feature>
<evidence type="ECO:0000256" key="5">
    <source>
        <dbReference type="ARBA" id="ARBA00022525"/>
    </source>
</evidence>
<dbReference type="EC" id="4.2.1.11" evidence="3 10"/>
<feature type="domain" description="Enolase N-terminal" evidence="14">
    <location>
        <begin position="4"/>
        <end position="134"/>
    </location>
</feature>
<dbReference type="InterPro" id="IPR020811">
    <property type="entry name" value="Enolase_N"/>
</dbReference>
<dbReference type="AlphaFoldDB" id="A0A517YCC0"/>
<dbReference type="NCBIfam" id="TIGR01060">
    <property type="entry name" value="eno"/>
    <property type="match status" value="1"/>
</dbReference>
<feature type="active site" description="Proton acceptor" evidence="10 11">
    <location>
        <position position="354"/>
    </location>
</feature>
<keyword evidence="10 12" id="KW-0479">Metal-binding</keyword>
<comment type="pathway">
    <text evidence="1 10">Carbohydrate degradation; glycolysis; pyruvate from D-glyceraldehyde 3-phosphate: step 4/5.</text>
</comment>
<dbReference type="PANTHER" id="PTHR11902">
    <property type="entry name" value="ENOLASE"/>
    <property type="match status" value="1"/>
</dbReference>
<comment type="function">
    <text evidence="9 10">Catalyzes the reversible conversion of 2-phosphoglycerate (2-PG) into phosphoenolpyruvate (PEP). It is essential for the degradation of carbohydrates via glycolysis.</text>
</comment>
<comment type="cofactor">
    <cofactor evidence="12">
        <name>Mg(2+)</name>
        <dbReference type="ChEBI" id="CHEBI:18420"/>
    </cofactor>
    <text evidence="12">Mg(2+) is required for catalysis and for stabilizing the dimer.</text>
</comment>
<reference evidence="15 16" key="1">
    <citation type="submission" date="2019-02" db="EMBL/GenBank/DDBJ databases">
        <title>Deep-cultivation of Planctomycetes and their phenomic and genomic characterization uncovers novel biology.</title>
        <authorList>
            <person name="Wiegand S."/>
            <person name="Jogler M."/>
            <person name="Boedeker C."/>
            <person name="Pinto D."/>
            <person name="Vollmers J."/>
            <person name="Rivas-Marin E."/>
            <person name="Kohn T."/>
            <person name="Peeters S.H."/>
            <person name="Heuer A."/>
            <person name="Rast P."/>
            <person name="Oberbeckmann S."/>
            <person name="Bunk B."/>
            <person name="Jeske O."/>
            <person name="Meyerdierks A."/>
            <person name="Storesund J.E."/>
            <person name="Kallscheuer N."/>
            <person name="Luecker S."/>
            <person name="Lage O.M."/>
            <person name="Pohl T."/>
            <person name="Merkel B.J."/>
            <person name="Hornburger P."/>
            <person name="Mueller R.-W."/>
            <person name="Bruemmer F."/>
            <person name="Labrenz M."/>
            <person name="Spormann A.M."/>
            <person name="Op den Camp H."/>
            <person name="Overmann J."/>
            <person name="Amann R."/>
            <person name="Jetten M.S.M."/>
            <person name="Mascher T."/>
            <person name="Medema M.H."/>
            <person name="Devos D.P."/>
            <person name="Kaster A.-K."/>
            <person name="Ovreas L."/>
            <person name="Rohde M."/>
            <person name="Galperin M.Y."/>
            <person name="Jogler C."/>
        </authorList>
    </citation>
    <scope>NUCLEOTIDE SEQUENCE [LARGE SCALE GENOMIC DNA]</scope>
    <source>
        <strain evidence="15 16">ETA_A8</strain>
    </source>
</reference>
<evidence type="ECO:0000256" key="3">
    <source>
        <dbReference type="ARBA" id="ARBA00012058"/>
    </source>
</evidence>
<dbReference type="EMBL" id="CP036274">
    <property type="protein sequence ID" value="QDU27887.1"/>
    <property type="molecule type" value="Genomic_DNA"/>
</dbReference>
<keyword evidence="5 10" id="KW-0964">Secreted</keyword>
<dbReference type="InterPro" id="IPR036849">
    <property type="entry name" value="Enolase-like_C_sf"/>
</dbReference>
<keyword evidence="8 10" id="KW-0456">Lyase</keyword>
<dbReference type="PIRSF" id="PIRSF001400">
    <property type="entry name" value="Enolase"/>
    <property type="match status" value="1"/>
</dbReference>
<dbReference type="UniPathway" id="UPA00109">
    <property type="reaction ID" value="UER00187"/>
</dbReference>
<dbReference type="GO" id="GO:0006096">
    <property type="term" value="P:glycolytic process"/>
    <property type="evidence" value="ECO:0007669"/>
    <property type="project" value="UniProtKB-UniRule"/>
</dbReference>
<comment type="catalytic activity">
    <reaction evidence="10">
        <text>(2R)-2-phosphoglycerate = phosphoenolpyruvate + H2O</text>
        <dbReference type="Rhea" id="RHEA:10164"/>
        <dbReference type="ChEBI" id="CHEBI:15377"/>
        <dbReference type="ChEBI" id="CHEBI:58289"/>
        <dbReference type="ChEBI" id="CHEBI:58702"/>
        <dbReference type="EC" id="4.2.1.11"/>
    </reaction>
</comment>
<feature type="binding site" evidence="10">
    <location>
        <position position="384"/>
    </location>
    <ligand>
        <name>(2R)-2-phosphoglycerate</name>
        <dbReference type="ChEBI" id="CHEBI:58289"/>
    </ligand>
</feature>
<feature type="binding site" evidence="10">
    <location>
        <position position="178"/>
    </location>
    <ligand>
        <name>(2R)-2-phosphoglycerate</name>
        <dbReference type="ChEBI" id="CHEBI:58289"/>
    </ligand>
</feature>
<evidence type="ECO:0000259" key="13">
    <source>
        <dbReference type="SMART" id="SM01192"/>
    </source>
</evidence>
<dbReference type="HAMAP" id="MF_00318">
    <property type="entry name" value="Enolase"/>
    <property type="match status" value="1"/>
</dbReference>
<evidence type="ECO:0000256" key="1">
    <source>
        <dbReference type="ARBA" id="ARBA00005031"/>
    </source>
</evidence>
<dbReference type="OrthoDB" id="4577602at2"/>
<dbReference type="InterPro" id="IPR000941">
    <property type="entry name" value="Enolase"/>
</dbReference>
<dbReference type="SFLD" id="SFLDS00001">
    <property type="entry name" value="Enolase"/>
    <property type="match status" value="1"/>
</dbReference>
<evidence type="ECO:0000256" key="6">
    <source>
        <dbReference type="ARBA" id="ARBA00022842"/>
    </source>
</evidence>
<proteinExistence type="inferred from homology"/>
<accession>A0A517YCC0</accession>
<evidence type="ECO:0000256" key="7">
    <source>
        <dbReference type="ARBA" id="ARBA00023152"/>
    </source>
</evidence>
<evidence type="ECO:0000256" key="9">
    <source>
        <dbReference type="ARBA" id="ARBA00045763"/>
    </source>
</evidence>
<evidence type="ECO:0000259" key="14">
    <source>
        <dbReference type="SMART" id="SM01193"/>
    </source>
</evidence>
<dbReference type="GO" id="GO:0000287">
    <property type="term" value="F:magnesium ion binding"/>
    <property type="evidence" value="ECO:0007669"/>
    <property type="project" value="UniProtKB-UniRule"/>
</dbReference>
<dbReference type="SFLD" id="SFLDF00002">
    <property type="entry name" value="enolase"/>
    <property type="match status" value="1"/>
</dbReference>
<evidence type="ECO:0000256" key="8">
    <source>
        <dbReference type="ARBA" id="ARBA00023239"/>
    </source>
</evidence>
<evidence type="ECO:0000256" key="12">
    <source>
        <dbReference type="PIRSR" id="PIRSR001400-3"/>
    </source>
</evidence>
<keyword evidence="7 10" id="KW-0324">Glycolysis</keyword>
<dbReference type="PRINTS" id="PR00148">
    <property type="entry name" value="ENOLASE"/>
</dbReference>
<dbReference type="Gene3D" id="3.30.390.10">
    <property type="entry name" value="Enolase-like, N-terminal domain"/>
    <property type="match status" value="1"/>
</dbReference>
<dbReference type="PROSITE" id="PS00164">
    <property type="entry name" value="ENOLASE"/>
    <property type="match status" value="1"/>
</dbReference>
<feature type="binding site" evidence="10 12">
    <location>
        <position position="258"/>
    </location>
    <ligand>
        <name>Mg(2+)</name>
        <dbReference type="ChEBI" id="CHEBI:18420"/>
    </ligand>
</feature>
<comment type="cofactor">
    <cofactor evidence="10">
        <name>Mg(2+)</name>
        <dbReference type="ChEBI" id="CHEBI:18420"/>
    </cofactor>
    <text evidence="10">Binds a second Mg(2+) ion via substrate during catalysis.</text>
</comment>
<dbReference type="SMART" id="SM01192">
    <property type="entry name" value="Enolase_C"/>
    <property type="match status" value="1"/>
</dbReference>
<gene>
    <name evidence="15" type="primary">eno_3</name>
    <name evidence="10" type="synonym">eno</name>
    <name evidence="15" type="ORF">ETAA8_29780</name>
</gene>
<feature type="binding site" evidence="10">
    <location>
        <position position="383"/>
    </location>
    <ligand>
        <name>(2R)-2-phosphoglycerate</name>
        <dbReference type="ChEBI" id="CHEBI:58289"/>
    </ligand>
</feature>
<feature type="binding site" evidence="10 12">
    <location>
        <position position="329"/>
    </location>
    <ligand>
        <name>Mg(2+)</name>
        <dbReference type="ChEBI" id="CHEBI:18420"/>
    </ligand>
</feature>
<keyword evidence="6 10" id="KW-0460">Magnesium</keyword>
<keyword evidence="16" id="KW-1185">Reference proteome</keyword>
<feature type="binding site" evidence="10 12">
    <location>
        <position position="302"/>
    </location>
    <ligand>
        <name>Mg(2+)</name>
        <dbReference type="ChEBI" id="CHEBI:18420"/>
    </ligand>
</feature>